<evidence type="ECO:0000313" key="12">
    <source>
        <dbReference type="Proteomes" id="UP000192582"/>
    </source>
</evidence>
<evidence type="ECO:0000259" key="9">
    <source>
        <dbReference type="Pfam" id="PF06762"/>
    </source>
</evidence>
<keyword evidence="6 8" id="KW-0472">Membrane</keyword>
<evidence type="ECO:0000256" key="8">
    <source>
        <dbReference type="SAM" id="Phobius"/>
    </source>
</evidence>
<feature type="transmembrane region" description="Helical" evidence="8">
    <location>
        <begin position="42"/>
        <end position="66"/>
    </location>
</feature>
<name>A0A1W1VD55_9DEIO</name>
<evidence type="ECO:0000256" key="5">
    <source>
        <dbReference type="ARBA" id="ARBA00022989"/>
    </source>
</evidence>
<sequence length="544" mass="60761">METSAAGPEADYVNGPRPRGRRWNWVSGYLGSPEGFSLTRWLFLRGLGLVYLAAFLSLSTQITGLVGSRGLLPVRKFTSELTEQFGGHAFFRVPTLLWLNQGDGFLHLLCGAGAVLAVLVLLDFLTLPALAGMWALYLSLFYAGQDFLGFQWDLLLLETGFAAVLFAPLHLWPRRQTPVSLPVLWLLRLLLFRLMLGAGVVKLASGDPTWRDLTATTYHYQTQPLPSLLGWWMHHLPLGFHRVEVVFTFFAELIVPWLIFAPRVPRMVSGLMMIALQLLIILTGNYSFFNWLTILLCLTLFDDAFLRRLVPAGGRRRMVQSVQGDVSGPRRIVPGLIAAVLLALNGVQLSRQMLPGVAVPGPLLRLQEGLEPYFLVNTYGLFATMTTQRHEIVLEGSRDGTHWLSYEFRYKPGDPHRAPVWVAPHQPRLDWQMWFAALQGDPGQTPWMGPLALRLLQGEPEVLRLLGKNPFPAAPPRYVRAQLYGYVYTTPPERRATGDWWKRQLLGLYFLPVSLKDLNAAPATSPGGPPQGGTEVGPRAQAAE</sequence>
<dbReference type="EMBL" id="FWWU01000009">
    <property type="protein sequence ID" value="SMB90981.1"/>
    <property type="molecule type" value="Genomic_DNA"/>
</dbReference>
<dbReference type="PANTHER" id="PTHR14463">
    <property type="entry name" value="LIPASE MATURATION FACTOR"/>
    <property type="match status" value="1"/>
</dbReference>
<dbReference type="PANTHER" id="PTHR14463:SF10">
    <property type="entry name" value="LIPASE MATURATION FACTOR 1"/>
    <property type="match status" value="1"/>
</dbReference>
<feature type="domain" description="Lipase maturation factor 1/2 N-terminal" evidence="9">
    <location>
        <begin position="149"/>
        <end position="307"/>
    </location>
</feature>
<gene>
    <name evidence="11" type="ORF">SAMN00790413_00944</name>
</gene>
<evidence type="ECO:0000256" key="4">
    <source>
        <dbReference type="ARBA" id="ARBA00022824"/>
    </source>
</evidence>
<feature type="region of interest" description="Disordered" evidence="7">
    <location>
        <begin position="521"/>
        <end position="544"/>
    </location>
</feature>
<dbReference type="OrthoDB" id="9793230at2"/>
<keyword evidence="3 8" id="KW-0812">Transmembrane</keyword>
<proteinExistence type="inferred from homology"/>
<feature type="transmembrane region" description="Helical" evidence="8">
    <location>
        <begin position="239"/>
        <end position="260"/>
    </location>
</feature>
<comment type="similarity">
    <text evidence="2">Belongs to the lipase maturation factor family.</text>
</comment>
<keyword evidence="4" id="KW-0256">Endoplasmic reticulum</keyword>
<feature type="transmembrane region" description="Helical" evidence="8">
    <location>
        <begin position="105"/>
        <end position="138"/>
    </location>
</feature>
<feature type="transmembrane region" description="Helical" evidence="8">
    <location>
        <begin position="150"/>
        <end position="171"/>
    </location>
</feature>
<dbReference type="STRING" id="695939.SAMN00790413_00944"/>
<dbReference type="InterPro" id="IPR057434">
    <property type="entry name" value="LMF1/2_N"/>
</dbReference>
<evidence type="ECO:0000259" key="10">
    <source>
        <dbReference type="Pfam" id="PF25179"/>
    </source>
</evidence>
<dbReference type="GO" id="GO:0051604">
    <property type="term" value="P:protein maturation"/>
    <property type="evidence" value="ECO:0007669"/>
    <property type="project" value="InterPro"/>
</dbReference>
<feature type="domain" description="Lipase maturation factor 1/2 C-terminal" evidence="10">
    <location>
        <begin position="375"/>
        <end position="510"/>
    </location>
</feature>
<dbReference type="Pfam" id="PF06762">
    <property type="entry name" value="LMF1"/>
    <property type="match status" value="1"/>
</dbReference>
<evidence type="ECO:0000256" key="2">
    <source>
        <dbReference type="ARBA" id="ARBA00005512"/>
    </source>
</evidence>
<dbReference type="AlphaFoldDB" id="A0A1W1VD55"/>
<organism evidence="11 12">
    <name type="scientific">Deinococcus hopiensis KR-140</name>
    <dbReference type="NCBI Taxonomy" id="695939"/>
    <lineage>
        <taxon>Bacteria</taxon>
        <taxon>Thermotogati</taxon>
        <taxon>Deinococcota</taxon>
        <taxon>Deinococci</taxon>
        <taxon>Deinococcales</taxon>
        <taxon>Deinococcaceae</taxon>
        <taxon>Deinococcus</taxon>
    </lineage>
</organism>
<dbReference type="Proteomes" id="UP000192582">
    <property type="component" value="Unassembled WGS sequence"/>
</dbReference>
<dbReference type="InterPro" id="IPR057433">
    <property type="entry name" value="LMF1/2_C"/>
</dbReference>
<evidence type="ECO:0000256" key="1">
    <source>
        <dbReference type="ARBA" id="ARBA00004477"/>
    </source>
</evidence>
<reference evidence="11 12" key="1">
    <citation type="submission" date="2017-04" db="EMBL/GenBank/DDBJ databases">
        <authorList>
            <person name="Afonso C.L."/>
            <person name="Miller P.J."/>
            <person name="Scott M.A."/>
            <person name="Spackman E."/>
            <person name="Goraichik I."/>
            <person name="Dimitrov K.M."/>
            <person name="Suarez D.L."/>
            <person name="Swayne D.E."/>
        </authorList>
    </citation>
    <scope>NUCLEOTIDE SEQUENCE [LARGE SCALE GENOMIC DNA]</scope>
    <source>
        <strain evidence="11 12">KR-140</strain>
    </source>
</reference>
<keyword evidence="12" id="KW-1185">Reference proteome</keyword>
<keyword evidence="5 8" id="KW-1133">Transmembrane helix</keyword>
<dbReference type="Pfam" id="PF25179">
    <property type="entry name" value="LMF1_C"/>
    <property type="match status" value="1"/>
</dbReference>
<feature type="transmembrane region" description="Helical" evidence="8">
    <location>
        <begin position="267"/>
        <end position="285"/>
    </location>
</feature>
<protein>
    <submittedName>
        <fullName evidence="11">Lipase maturation factor</fullName>
    </submittedName>
</protein>
<evidence type="ECO:0000313" key="11">
    <source>
        <dbReference type="EMBL" id="SMB90981.1"/>
    </source>
</evidence>
<evidence type="ECO:0000256" key="3">
    <source>
        <dbReference type="ARBA" id="ARBA00022692"/>
    </source>
</evidence>
<evidence type="ECO:0000256" key="7">
    <source>
        <dbReference type="SAM" id="MobiDB-lite"/>
    </source>
</evidence>
<evidence type="ECO:0000256" key="6">
    <source>
        <dbReference type="ARBA" id="ARBA00023136"/>
    </source>
</evidence>
<accession>A0A1W1VD55</accession>
<comment type="subcellular location">
    <subcellularLocation>
        <location evidence="1">Endoplasmic reticulum membrane</location>
        <topology evidence="1">Multi-pass membrane protein</topology>
    </subcellularLocation>
</comment>
<dbReference type="InterPro" id="IPR009613">
    <property type="entry name" value="LMF"/>
</dbReference>
<feature type="transmembrane region" description="Helical" evidence="8">
    <location>
        <begin position="183"/>
        <end position="204"/>
    </location>
</feature>